<sequence length="663" mass="76715">MTFKDLAIKNFKGNVRKYLSIFLCYSLCVMVLQVFFNILHNKDFLDVFSNKNIKMLMNFSLIVLIIFLVFFISYAIQTFLKLRSKEFGVYLMVGMNRKDLIKLIFIETCIIIAGALIVGFIFGTVLSCLLYIVFKVLLELNNISFSFELISYIKTLAIFLLIFFIQLIFIWLYSKKLHLNEIMKQWKKPESTTMPKPTSSIVLSILAVLMLLFAHINLYNYIAGVRSDNNSGLTPVVFVVCCFVGIYLIISRLGAVILHLFKGSKKNYYNNILTITEIRNKVNQNKKVIFSSTILCIVLIFFVSAAYSILAGLPRVIETEQPYHIVYVDPNKRLDMSKIDRLIKGNNLKQAVHKKLDFLYASRIVSFGETETSTEMAVISDEQYRGVTGKSLDVGKGSIMQINSDLASEANNQFPYDTVKLDFGGKSYDFRFVGEERTILINLKVQPSRFMLIVDADDFNEMKDNVDERYFGTFNMLNFDDWKRTGPLVAELKRQLEDEKNKDFSTSENKDSAAYSAFKMVSRIEYYVSVKRESSMRLFIVSFIGILFLICTSCVIYFKLITDIEQLRIKYKKLKKIGITESEFRKVISNELKVVFFTPVLLGAFLGYILIRIATLNTRMEEVFAVNTLVVIFVFFLFQLIYYIITQKRYNREIIKFHLKAKN</sequence>
<keyword evidence="5 6" id="KW-0472">Membrane</keyword>
<dbReference type="InterPro" id="IPR027022">
    <property type="entry name" value="ABC_permease_BceB-typ"/>
</dbReference>
<dbReference type="Proteomes" id="UP000289166">
    <property type="component" value="Unassembled WGS sequence"/>
</dbReference>
<organism evidence="8 9">
    <name type="scientific">Acetivibrio mesophilus</name>
    <dbReference type="NCBI Taxonomy" id="2487273"/>
    <lineage>
        <taxon>Bacteria</taxon>
        <taxon>Bacillati</taxon>
        <taxon>Bacillota</taxon>
        <taxon>Clostridia</taxon>
        <taxon>Eubacteriales</taxon>
        <taxon>Oscillospiraceae</taxon>
        <taxon>Acetivibrio</taxon>
    </lineage>
</organism>
<keyword evidence="9" id="KW-1185">Reference proteome</keyword>
<feature type="transmembrane region" description="Helical" evidence="6">
    <location>
        <begin position="538"/>
        <end position="560"/>
    </location>
</feature>
<dbReference type="InterPro" id="IPR052536">
    <property type="entry name" value="ABC-4_Integral_Memb_Prot"/>
</dbReference>
<keyword evidence="3 6" id="KW-0812">Transmembrane</keyword>
<evidence type="ECO:0000259" key="7">
    <source>
        <dbReference type="Pfam" id="PF02687"/>
    </source>
</evidence>
<feature type="transmembrane region" description="Helical" evidence="6">
    <location>
        <begin position="623"/>
        <end position="645"/>
    </location>
</feature>
<feature type="transmembrane region" description="Helical" evidence="6">
    <location>
        <begin position="194"/>
        <end position="216"/>
    </location>
</feature>
<feature type="domain" description="ABC3 transporter permease C-terminal" evidence="7">
    <location>
        <begin position="59"/>
        <end position="177"/>
    </location>
</feature>
<feature type="transmembrane region" description="Helical" evidence="6">
    <location>
        <begin position="236"/>
        <end position="261"/>
    </location>
</feature>
<comment type="caution">
    <text evidence="8">The sequence shown here is derived from an EMBL/GenBank/DDBJ whole genome shotgun (WGS) entry which is preliminary data.</text>
</comment>
<comment type="subcellular location">
    <subcellularLocation>
        <location evidence="1 6">Cell membrane</location>
        <topology evidence="1 6">Multi-pass membrane protein</topology>
    </subcellularLocation>
</comment>
<reference evidence="9" key="1">
    <citation type="submission" date="2018-11" db="EMBL/GenBank/DDBJ databases">
        <title>Genome sequencing of a novel mesophilic and cellulolytic organism within the genus Hungateiclostridium.</title>
        <authorList>
            <person name="Rettenmaier R."/>
            <person name="Liebl W."/>
            <person name="Zverlov V."/>
        </authorList>
    </citation>
    <scope>NUCLEOTIDE SEQUENCE [LARGE SCALE GENOMIC DNA]</scope>
    <source>
        <strain evidence="9">N2K1</strain>
    </source>
</reference>
<evidence type="ECO:0000256" key="2">
    <source>
        <dbReference type="ARBA" id="ARBA00022475"/>
    </source>
</evidence>
<dbReference type="PANTHER" id="PTHR46795:SF3">
    <property type="entry name" value="ABC TRANSPORTER PERMEASE"/>
    <property type="match status" value="1"/>
</dbReference>
<evidence type="ECO:0000256" key="1">
    <source>
        <dbReference type="ARBA" id="ARBA00004651"/>
    </source>
</evidence>
<dbReference type="GO" id="GO:0005886">
    <property type="term" value="C:plasma membrane"/>
    <property type="evidence" value="ECO:0007669"/>
    <property type="project" value="UniProtKB-SubCell"/>
</dbReference>
<feature type="transmembrane region" description="Helical" evidence="6">
    <location>
        <begin position="288"/>
        <end position="310"/>
    </location>
</feature>
<name>A0A4Q0I9Q6_9FIRM</name>
<protein>
    <submittedName>
        <fullName evidence="8">ABC transporter permease</fullName>
    </submittedName>
</protein>
<dbReference type="EMBL" id="RLII01000001">
    <property type="protein sequence ID" value="RXE60725.1"/>
    <property type="molecule type" value="Genomic_DNA"/>
</dbReference>
<feature type="transmembrane region" description="Helical" evidence="6">
    <location>
        <begin position="103"/>
        <end position="132"/>
    </location>
</feature>
<accession>A0A4Q0I9Q6</accession>
<feature type="transmembrane region" description="Helical" evidence="6">
    <location>
        <begin position="594"/>
        <end position="611"/>
    </location>
</feature>
<evidence type="ECO:0000313" key="8">
    <source>
        <dbReference type="EMBL" id="RXE60725.1"/>
    </source>
</evidence>
<comment type="similarity">
    <text evidence="6">Belongs to the ABC-4 integral membrane protein family.</text>
</comment>
<feature type="transmembrane region" description="Helical" evidence="6">
    <location>
        <begin position="152"/>
        <end position="173"/>
    </location>
</feature>
<gene>
    <name evidence="8" type="ORF">EFD62_02060</name>
</gene>
<dbReference type="AlphaFoldDB" id="A0A4Q0I9Q6"/>
<evidence type="ECO:0000256" key="6">
    <source>
        <dbReference type="PIRNR" id="PIRNR018968"/>
    </source>
</evidence>
<evidence type="ECO:0000313" key="9">
    <source>
        <dbReference type="Proteomes" id="UP000289166"/>
    </source>
</evidence>
<keyword evidence="4 6" id="KW-1133">Transmembrane helix</keyword>
<keyword evidence="2 6" id="KW-1003">Cell membrane</keyword>
<dbReference type="PANTHER" id="PTHR46795">
    <property type="entry name" value="ABC TRANSPORTER PERMEASE-RELATED-RELATED"/>
    <property type="match status" value="1"/>
</dbReference>
<feature type="transmembrane region" description="Helical" evidence="6">
    <location>
        <begin position="59"/>
        <end position="82"/>
    </location>
</feature>
<evidence type="ECO:0000256" key="3">
    <source>
        <dbReference type="ARBA" id="ARBA00022692"/>
    </source>
</evidence>
<dbReference type="InterPro" id="IPR003838">
    <property type="entry name" value="ABC3_permease_C"/>
</dbReference>
<dbReference type="OrthoDB" id="1937696at2"/>
<evidence type="ECO:0000256" key="5">
    <source>
        <dbReference type="ARBA" id="ARBA00023136"/>
    </source>
</evidence>
<feature type="transmembrane region" description="Helical" evidence="6">
    <location>
        <begin position="21"/>
        <end position="39"/>
    </location>
</feature>
<dbReference type="PIRSF" id="PIRSF018968">
    <property type="entry name" value="ABC_permease_BceB"/>
    <property type="match status" value="1"/>
</dbReference>
<proteinExistence type="inferred from homology"/>
<dbReference type="GO" id="GO:0055085">
    <property type="term" value="P:transmembrane transport"/>
    <property type="evidence" value="ECO:0007669"/>
    <property type="project" value="UniProtKB-UniRule"/>
</dbReference>
<keyword evidence="6" id="KW-0813">Transport</keyword>
<evidence type="ECO:0000256" key="4">
    <source>
        <dbReference type="ARBA" id="ARBA00022989"/>
    </source>
</evidence>
<dbReference type="Pfam" id="PF02687">
    <property type="entry name" value="FtsX"/>
    <property type="match status" value="1"/>
</dbReference>